<feature type="region of interest" description="Disordered" evidence="1">
    <location>
        <begin position="61"/>
        <end position="81"/>
    </location>
</feature>
<dbReference type="AlphaFoldDB" id="A0A9D4BKR9"/>
<organism evidence="2 3">
    <name type="scientific">Dreissena polymorpha</name>
    <name type="common">Zebra mussel</name>
    <name type="synonym">Mytilus polymorpha</name>
    <dbReference type="NCBI Taxonomy" id="45954"/>
    <lineage>
        <taxon>Eukaryota</taxon>
        <taxon>Metazoa</taxon>
        <taxon>Spiralia</taxon>
        <taxon>Lophotrochozoa</taxon>
        <taxon>Mollusca</taxon>
        <taxon>Bivalvia</taxon>
        <taxon>Autobranchia</taxon>
        <taxon>Heteroconchia</taxon>
        <taxon>Euheterodonta</taxon>
        <taxon>Imparidentia</taxon>
        <taxon>Neoheterodontei</taxon>
        <taxon>Myida</taxon>
        <taxon>Dreissenoidea</taxon>
        <taxon>Dreissenidae</taxon>
        <taxon>Dreissena</taxon>
    </lineage>
</organism>
<keyword evidence="3" id="KW-1185">Reference proteome</keyword>
<evidence type="ECO:0000256" key="1">
    <source>
        <dbReference type="SAM" id="MobiDB-lite"/>
    </source>
</evidence>
<dbReference type="Proteomes" id="UP000828390">
    <property type="component" value="Unassembled WGS sequence"/>
</dbReference>
<name>A0A9D4BKR9_DREPO</name>
<evidence type="ECO:0000313" key="3">
    <source>
        <dbReference type="Proteomes" id="UP000828390"/>
    </source>
</evidence>
<protein>
    <submittedName>
        <fullName evidence="2">Uncharacterized protein</fullName>
    </submittedName>
</protein>
<dbReference type="EMBL" id="JAIWYP010000016">
    <property type="protein sequence ID" value="KAH3696848.1"/>
    <property type="molecule type" value="Genomic_DNA"/>
</dbReference>
<accession>A0A9D4BKR9</accession>
<evidence type="ECO:0000313" key="2">
    <source>
        <dbReference type="EMBL" id="KAH3696848.1"/>
    </source>
</evidence>
<reference evidence="2" key="2">
    <citation type="submission" date="2020-11" db="EMBL/GenBank/DDBJ databases">
        <authorList>
            <person name="McCartney M.A."/>
            <person name="Auch B."/>
            <person name="Kono T."/>
            <person name="Mallez S."/>
            <person name="Becker A."/>
            <person name="Gohl D.M."/>
            <person name="Silverstein K.A.T."/>
            <person name="Koren S."/>
            <person name="Bechman K.B."/>
            <person name="Herman A."/>
            <person name="Abrahante J.E."/>
            <person name="Garbe J."/>
        </authorList>
    </citation>
    <scope>NUCLEOTIDE SEQUENCE</scope>
    <source>
        <strain evidence="2">Duluth1</strain>
        <tissue evidence="2">Whole animal</tissue>
    </source>
</reference>
<proteinExistence type="predicted"/>
<gene>
    <name evidence="2" type="ORF">DPMN_084328</name>
</gene>
<comment type="caution">
    <text evidence="2">The sequence shown here is derived from an EMBL/GenBank/DDBJ whole genome shotgun (WGS) entry which is preliminary data.</text>
</comment>
<reference evidence="2" key="1">
    <citation type="journal article" date="2019" name="bioRxiv">
        <title>The Genome of the Zebra Mussel, Dreissena polymorpha: A Resource for Invasive Species Research.</title>
        <authorList>
            <person name="McCartney M.A."/>
            <person name="Auch B."/>
            <person name="Kono T."/>
            <person name="Mallez S."/>
            <person name="Zhang Y."/>
            <person name="Obille A."/>
            <person name="Becker A."/>
            <person name="Abrahante J.E."/>
            <person name="Garbe J."/>
            <person name="Badalamenti J.P."/>
            <person name="Herman A."/>
            <person name="Mangelson H."/>
            <person name="Liachko I."/>
            <person name="Sullivan S."/>
            <person name="Sone E.D."/>
            <person name="Koren S."/>
            <person name="Silverstein K.A.T."/>
            <person name="Beckman K.B."/>
            <person name="Gohl D.M."/>
        </authorList>
    </citation>
    <scope>NUCLEOTIDE SEQUENCE</scope>
    <source>
        <strain evidence="2">Duluth1</strain>
        <tissue evidence="2">Whole animal</tissue>
    </source>
</reference>
<sequence>MCQWTGYHFHNDDPLGSVLLLSSILERLRQAQKKHASKLATTNSFEVEEFTDWLGSFDSDDGPNTAFHKDQNQQRSSKATEAVRDKYAIHGDMVRNLLPGWHFVMRFLKLRGCLAY</sequence>